<dbReference type="EMBL" id="VANR01000007">
    <property type="protein sequence ID" value="TMM28864.1"/>
    <property type="molecule type" value="Genomic_DNA"/>
</dbReference>
<feature type="transmembrane region" description="Helical" evidence="1">
    <location>
        <begin position="69"/>
        <end position="87"/>
    </location>
</feature>
<evidence type="ECO:0000256" key="1">
    <source>
        <dbReference type="SAM" id="Phobius"/>
    </source>
</evidence>
<dbReference type="OrthoDB" id="6400719at2"/>
<comment type="caution">
    <text evidence="2">The sequence shown here is derived from an EMBL/GenBank/DDBJ whole genome shotgun (WGS) entry which is preliminary data.</text>
</comment>
<keyword evidence="1" id="KW-0472">Membrane</keyword>
<dbReference type="RefSeq" id="WP_138537327.1">
    <property type="nucleotide sequence ID" value="NZ_VANR01000007.1"/>
</dbReference>
<accession>A0A5S3N331</accession>
<keyword evidence="1" id="KW-1133">Transmembrane helix</keyword>
<protein>
    <recommendedName>
        <fullName evidence="4">DUF4870 domain-containing protein</fullName>
    </recommendedName>
</protein>
<gene>
    <name evidence="2" type="ORF">FDT66_13245</name>
</gene>
<evidence type="ECO:0008006" key="4">
    <source>
        <dbReference type="Google" id="ProtNLM"/>
    </source>
</evidence>
<organism evidence="2 3">
    <name type="scientific">Polaribacter aestuariivivens</name>
    <dbReference type="NCBI Taxonomy" id="2304626"/>
    <lineage>
        <taxon>Bacteria</taxon>
        <taxon>Pseudomonadati</taxon>
        <taxon>Bacteroidota</taxon>
        <taxon>Flavobacteriia</taxon>
        <taxon>Flavobacteriales</taxon>
        <taxon>Flavobacteriaceae</taxon>
    </lineage>
</organism>
<reference evidence="2 3" key="1">
    <citation type="submission" date="2019-05" db="EMBL/GenBank/DDBJ databases">
        <title>Polaribacter aestuariivivens sp. nov., isolated from a tidal flat.</title>
        <authorList>
            <person name="Yoon J.-H."/>
        </authorList>
    </citation>
    <scope>NUCLEOTIDE SEQUENCE [LARGE SCALE GENOMIC DNA]</scope>
    <source>
        <strain evidence="2 3">DBTF-3</strain>
    </source>
</reference>
<feature type="transmembrane region" description="Helical" evidence="1">
    <location>
        <begin position="12"/>
        <end position="30"/>
    </location>
</feature>
<name>A0A5S3N331_9FLAO</name>
<evidence type="ECO:0000313" key="3">
    <source>
        <dbReference type="Proteomes" id="UP000307140"/>
    </source>
</evidence>
<dbReference type="Proteomes" id="UP000307140">
    <property type="component" value="Unassembled WGS sequence"/>
</dbReference>
<keyword evidence="3" id="KW-1185">Reference proteome</keyword>
<keyword evidence="1" id="KW-0812">Transmembrane</keyword>
<dbReference type="AlphaFoldDB" id="A0A5S3N331"/>
<evidence type="ECO:0000313" key="2">
    <source>
        <dbReference type="EMBL" id="TMM28864.1"/>
    </source>
</evidence>
<proteinExistence type="predicted"/>
<sequence>MENYTTKEGKTIALVSYFTIVGLIISLILNRDKKNYFASFHIRQSIGLHVLYFANKWIIFEYFNSNIGWGLRILILILFVIGAISALQEEEKLVPVVGEKFQEWFKNI</sequence>